<proteinExistence type="predicted"/>
<dbReference type="Proteomes" id="UP000323506">
    <property type="component" value="Chromosome D07"/>
</dbReference>
<reference evidence="1 2" key="1">
    <citation type="submission" date="2019-06" db="EMBL/GenBank/DDBJ databases">
        <title>WGS assembly of Gossypium darwinii.</title>
        <authorList>
            <person name="Chen Z.J."/>
            <person name="Sreedasyam A."/>
            <person name="Ando A."/>
            <person name="Song Q."/>
            <person name="De L."/>
            <person name="Hulse-Kemp A."/>
            <person name="Ding M."/>
            <person name="Ye W."/>
            <person name="Kirkbride R."/>
            <person name="Jenkins J."/>
            <person name="Plott C."/>
            <person name="Lovell J."/>
            <person name="Lin Y.-M."/>
            <person name="Vaughn R."/>
            <person name="Liu B."/>
            <person name="Li W."/>
            <person name="Simpson S."/>
            <person name="Scheffler B."/>
            <person name="Saski C."/>
            <person name="Grover C."/>
            <person name="Hu G."/>
            <person name="Conover J."/>
            <person name="Carlson J."/>
            <person name="Shu S."/>
            <person name="Boston L."/>
            <person name="Williams M."/>
            <person name="Peterson D."/>
            <person name="Mcgee K."/>
            <person name="Jones D."/>
            <person name="Wendel J."/>
            <person name="Stelly D."/>
            <person name="Grimwood J."/>
            <person name="Schmutz J."/>
        </authorList>
    </citation>
    <scope>NUCLEOTIDE SEQUENCE [LARGE SCALE GENOMIC DNA]</scope>
    <source>
        <strain evidence="1">1808015.09</strain>
    </source>
</reference>
<evidence type="ECO:0008006" key="3">
    <source>
        <dbReference type="Google" id="ProtNLM"/>
    </source>
</evidence>
<keyword evidence="2" id="KW-1185">Reference proteome</keyword>
<gene>
    <name evidence="1" type="ORF">ES288_D07G179700v1</name>
</gene>
<sequence>MNWLLFSRGEEGLTGNEWEDRKIGRRKDFLVRRMELAKHFIRTNIEPEWMVLCLLPVLPHELRPFAEGRWPVFNPWLLLDIWDSIRWLWKGILLP</sequence>
<evidence type="ECO:0000313" key="1">
    <source>
        <dbReference type="EMBL" id="TYG61818.1"/>
    </source>
</evidence>
<protein>
    <recommendedName>
        <fullName evidence="3">DNA-directed RNA polymerase</fullName>
    </recommendedName>
</protein>
<organism evidence="1 2">
    <name type="scientific">Gossypium darwinii</name>
    <name type="common">Darwin's cotton</name>
    <name type="synonym">Gossypium barbadense var. darwinii</name>
    <dbReference type="NCBI Taxonomy" id="34276"/>
    <lineage>
        <taxon>Eukaryota</taxon>
        <taxon>Viridiplantae</taxon>
        <taxon>Streptophyta</taxon>
        <taxon>Embryophyta</taxon>
        <taxon>Tracheophyta</taxon>
        <taxon>Spermatophyta</taxon>
        <taxon>Magnoliopsida</taxon>
        <taxon>eudicotyledons</taxon>
        <taxon>Gunneridae</taxon>
        <taxon>Pentapetalae</taxon>
        <taxon>rosids</taxon>
        <taxon>malvids</taxon>
        <taxon>Malvales</taxon>
        <taxon>Malvaceae</taxon>
        <taxon>Malvoideae</taxon>
        <taxon>Gossypium</taxon>
    </lineage>
</organism>
<dbReference type="EMBL" id="CM017707">
    <property type="protein sequence ID" value="TYG61818.1"/>
    <property type="molecule type" value="Genomic_DNA"/>
</dbReference>
<accession>A0A5D2BZ69</accession>
<dbReference type="SUPFAM" id="SSF64484">
    <property type="entry name" value="beta and beta-prime subunits of DNA dependent RNA-polymerase"/>
    <property type="match status" value="1"/>
</dbReference>
<name>A0A5D2BZ69_GOSDA</name>
<dbReference type="AlphaFoldDB" id="A0A5D2BZ69"/>
<evidence type="ECO:0000313" key="2">
    <source>
        <dbReference type="Proteomes" id="UP000323506"/>
    </source>
</evidence>